<keyword evidence="5" id="KW-0862">Zinc</keyword>
<evidence type="ECO:0000256" key="6">
    <source>
        <dbReference type="ARBA" id="ARBA00022859"/>
    </source>
</evidence>
<comment type="caution">
    <text evidence="9">The sequence shown here is derived from an EMBL/GenBank/DDBJ whole genome shotgun (WGS) entry which is preliminary data.</text>
</comment>
<protein>
    <recommendedName>
        <fullName evidence="8">RZ-type domain-containing protein</fullName>
    </recommendedName>
</protein>
<keyword evidence="2" id="KW-0963">Cytoplasm</keyword>
<dbReference type="AlphaFoldDB" id="A0A820FH06"/>
<evidence type="ECO:0000256" key="5">
    <source>
        <dbReference type="ARBA" id="ARBA00022833"/>
    </source>
</evidence>
<keyword evidence="4" id="KW-0863">Zinc-finger</keyword>
<evidence type="ECO:0000313" key="9">
    <source>
        <dbReference type="EMBL" id="CAF4262801.1"/>
    </source>
</evidence>
<proteinExistence type="predicted"/>
<dbReference type="Pfam" id="PF20173">
    <property type="entry name" value="ZnF_RZ-type"/>
    <property type="match status" value="1"/>
</dbReference>
<dbReference type="PANTHER" id="PTHR23425">
    <property type="entry name" value="NUCLEOPORIN AMO1-LIKE"/>
    <property type="match status" value="1"/>
</dbReference>
<keyword evidence="6" id="KW-0391">Immunity</keyword>
<dbReference type="PANTHER" id="PTHR23425:SF8">
    <property type="entry name" value="NUCLEOPORIN AMO1-LIKE"/>
    <property type="match status" value="1"/>
</dbReference>
<dbReference type="GO" id="GO:0005737">
    <property type="term" value="C:cytoplasm"/>
    <property type="evidence" value="ECO:0007669"/>
    <property type="project" value="UniProtKB-SubCell"/>
</dbReference>
<evidence type="ECO:0000256" key="4">
    <source>
        <dbReference type="ARBA" id="ARBA00022771"/>
    </source>
</evidence>
<sequence length="138" mass="15397">TRTLKKEDQEGLDSMQYLTKKPGPFTEQDKQKFDTLVKKFQHLNNLPGLGITERERLAIVGALSLTQGHWYVCPKGHPYVITECGGASQVSKCPECGEEIGGQNHQLLSTNRHFGLMDGSQHSAWSNEANVNMRAPFL</sequence>
<dbReference type="Proteomes" id="UP000663844">
    <property type="component" value="Unassembled WGS sequence"/>
</dbReference>
<evidence type="ECO:0000256" key="2">
    <source>
        <dbReference type="ARBA" id="ARBA00022490"/>
    </source>
</evidence>
<accession>A0A820FH06</accession>
<keyword evidence="3" id="KW-0479">Metal-binding</keyword>
<evidence type="ECO:0000256" key="1">
    <source>
        <dbReference type="ARBA" id="ARBA00004496"/>
    </source>
</evidence>
<name>A0A820FH06_9BILA</name>
<evidence type="ECO:0000256" key="3">
    <source>
        <dbReference type="ARBA" id="ARBA00022723"/>
    </source>
</evidence>
<feature type="domain" description="RZ-type" evidence="8">
    <location>
        <begin position="51"/>
        <end position="122"/>
    </location>
</feature>
<reference evidence="9" key="1">
    <citation type="submission" date="2021-02" db="EMBL/GenBank/DDBJ databases">
        <authorList>
            <person name="Nowell W R."/>
        </authorList>
    </citation>
    <scope>NUCLEOTIDE SEQUENCE</scope>
</reference>
<evidence type="ECO:0000256" key="7">
    <source>
        <dbReference type="SAM" id="MobiDB-lite"/>
    </source>
</evidence>
<feature type="non-terminal residue" evidence="9">
    <location>
        <position position="1"/>
    </location>
</feature>
<dbReference type="InterPro" id="IPR046439">
    <property type="entry name" value="ZF_RZ_dom"/>
</dbReference>
<organism evidence="9 10">
    <name type="scientific">Adineta steineri</name>
    <dbReference type="NCBI Taxonomy" id="433720"/>
    <lineage>
        <taxon>Eukaryota</taxon>
        <taxon>Metazoa</taxon>
        <taxon>Spiralia</taxon>
        <taxon>Gnathifera</taxon>
        <taxon>Rotifera</taxon>
        <taxon>Eurotatoria</taxon>
        <taxon>Bdelloidea</taxon>
        <taxon>Adinetida</taxon>
        <taxon>Adinetidae</taxon>
        <taxon>Adineta</taxon>
    </lineage>
</organism>
<dbReference type="GO" id="GO:0002376">
    <property type="term" value="P:immune system process"/>
    <property type="evidence" value="ECO:0007669"/>
    <property type="project" value="UniProtKB-KW"/>
</dbReference>
<comment type="subcellular location">
    <subcellularLocation>
        <location evidence="1">Cytoplasm</location>
    </subcellularLocation>
</comment>
<gene>
    <name evidence="9" type="ORF">OXD698_LOCUS44072</name>
</gene>
<evidence type="ECO:0000313" key="10">
    <source>
        <dbReference type="Proteomes" id="UP000663844"/>
    </source>
</evidence>
<feature type="region of interest" description="Disordered" evidence="7">
    <location>
        <begin position="1"/>
        <end position="21"/>
    </location>
</feature>
<evidence type="ECO:0000259" key="8">
    <source>
        <dbReference type="PROSITE" id="PS51981"/>
    </source>
</evidence>
<dbReference type="GO" id="GO:0008270">
    <property type="term" value="F:zinc ion binding"/>
    <property type="evidence" value="ECO:0007669"/>
    <property type="project" value="UniProtKB-KW"/>
</dbReference>
<dbReference type="EMBL" id="CAJOAZ010013136">
    <property type="protein sequence ID" value="CAF4262801.1"/>
    <property type="molecule type" value="Genomic_DNA"/>
</dbReference>
<dbReference type="PROSITE" id="PS51981">
    <property type="entry name" value="ZF_RZ"/>
    <property type="match status" value="1"/>
</dbReference>